<dbReference type="CDD" id="cd08064">
    <property type="entry name" value="MPN_eIF3f"/>
    <property type="match status" value="1"/>
</dbReference>
<dbReference type="InterPro" id="IPR000555">
    <property type="entry name" value="JAMM/MPN+_dom"/>
</dbReference>
<evidence type="ECO:0000256" key="1">
    <source>
        <dbReference type="ARBA" id="ARBA00022490"/>
    </source>
</evidence>
<dbReference type="GO" id="GO:0071541">
    <property type="term" value="C:eukaryotic translation initiation factor 3 complex, eIF3m"/>
    <property type="evidence" value="ECO:0007669"/>
    <property type="project" value="TreeGrafter"/>
</dbReference>
<reference evidence="7" key="2">
    <citation type="submission" date="2021-08" db="EMBL/GenBank/DDBJ databases">
        <authorList>
            <person name="Gostincar C."/>
            <person name="Sun X."/>
            <person name="Song Z."/>
            <person name="Gunde-Cimerman N."/>
        </authorList>
    </citation>
    <scope>NUCLEOTIDE SEQUENCE</scope>
    <source>
        <strain evidence="7">EXF-8016</strain>
    </source>
</reference>
<accession>A0A9P8GDU9</accession>
<evidence type="ECO:0000256" key="4">
    <source>
        <dbReference type="SAM" id="Coils"/>
    </source>
</evidence>
<sequence length="344" mass="38221">MAQDSFLHLARPLGPVQIGTQPSTAPLNVSIQPQAIFAILDHSLRRPQDQERVIGTLLGVRSEDGTEVEIRNCYAVPHTETQEQVEVDMDYQKQMLQLHLRANPKEVLLGWYATSSDLNTFSALIQNFYGQQGDGTWPHPAIHLTVSTVPGKDIEAKTYISAPVGVTAERAADSCLFIPVPHEIKYGEAERSGLELVSGAKDREDRSQMLQTDIESLERAIEQVLEMIERVSNYVSNVLDEEAEPSSALGQFLMNTLSLAPKVDPQDIERDFNNHIQDVLLVSYLANTIRTQIDLSNRLATAALTMGTEASTTQESGQKGNQNQKRGNNNQDRRQQNRTTTTEA</sequence>
<name>A0A9P8GDU9_AURME</name>
<dbReference type="GO" id="GO:0008237">
    <property type="term" value="F:metallopeptidase activity"/>
    <property type="evidence" value="ECO:0007669"/>
    <property type="project" value="InterPro"/>
</dbReference>
<dbReference type="GO" id="GO:0031369">
    <property type="term" value="F:translation initiation factor binding"/>
    <property type="evidence" value="ECO:0007669"/>
    <property type="project" value="InterPro"/>
</dbReference>
<evidence type="ECO:0000256" key="2">
    <source>
        <dbReference type="ARBA" id="ARBA00022540"/>
    </source>
</evidence>
<dbReference type="EMBL" id="JAHFYH010000044">
    <property type="protein sequence ID" value="KAH0219019.1"/>
    <property type="molecule type" value="Genomic_DNA"/>
</dbReference>
<dbReference type="PANTHER" id="PTHR10540:SF6">
    <property type="entry name" value="EUKARYOTIC TRANSLATION INITIATION FACTOR 3 SUBUNIT F"/>
    <property type="match status" value="1"/>
</dbReference>
<reference evidence="7" key="1">
    <citation type="journal article" date="2021" name="J Fungi (Basel)">
        <title>Virulence traits and population genomics of the black yeast Aureobasidium melanogenum.</title>
        <authorList>
            <person name="Cernosa A."/>
            <person name="Sun X."/>
            <person name="Gostincar C."/>
            <person name="Fang C."/>
            <person name="Gunde-Cimerman N."/>
            <person name="Song Z."/>
        </authorList>
    </citation>
    <scope>NUCLEOTIDE SEQUENCE</scope>
    <source>
        <strain evidence="7">EXF-8016</strain>
    </source>
</reference>
<feature type="compositionally biased region" description="Low complexity" evidence="5">
    <location>
        <begin position="317"/>
        <end position="330"/>
    </location>
</feature>
<dbReference type="PANTHER" id="PTHR10540">
    <property type="entry name" value="EUKARYOTIC TRANSLATION INITIATION FACTOR 3 SUBUNIT F-RELATED"/>
    <property type="match status" value="1"/>
</dbReference>
<dbReference type="AlphaFoldDB" id="A0A9P8GDU9"/>
<organism evidence="7 8">
    <name type="scientific">Aureobasidium melanogenum</name>
    <name type="common">Aureobasidium pullulans var. melanogenum</name>
    <dbReference type="NCBI Taxonomy" id="46634"/>
    <lineage>
        <taxon>Eukaryota</taxon>
        <taxon>Fungi</taxon>
        <taxon>Dikarya</taxon>
        <taxon>Ascomycota</taxon>
        <taxon>Pezizomycotina</taxon>
        <taxon>Dothideomycetes</taxon>
        <taxon>Dothideomycetidae</taxon>
        <taxon>Dothideales</taxon>
        <taxon>Saccotheciaceae</taxon>
        <taxon>Aureobasidium</taxon>
    </lineage>
</organism>
<keyword evidence="2 7" id="KW-0396">Initiation factor</keyword>
<keyword evidence="1" id="KW-0963">Cytoplasm</keyword>
<feature type="domain" description="MPN" evidence="6">
    <location>
        <begin position="29"/>
        <end position="165"/>
    </location>
</feature>
<dbReference type="InterPro" id="IPR024969">
    <property type="entry name" value="EIF3F/CSN6-like_C"/>
</dbReference>
<evidence type="ECO:0000256" key="5">
    <source>
        <dbReference type="SAM" id="MobiDB-lite"/>
    </source>
</evidence>
<evidence type="ECO:0000313" key="8">
    <source>
        <dbReference type="Proteomes" id="UP000767238"/>
    </source>
</evidence>
<feature type="region of interest" description="Disordered" evidence="5">
    <location>
        <begin position="308"/>
        <end position="344"/>
    </location>
</feature>
<evidence type="ECO:0000256" key="3">
    <source>
        <dbReference type="ARBA" id="ARBA00022917"/>
    </source>
</evidence>
<dbReference type="Pfam" id="PF13012">
    <property type="entry name" value="MitMem_reg"/>
    <property type="match status" value="1"/>
</dbReference>
<dbReference type="PROSITE" id="PS50249">
    <property type="entry name" value="MPN"/>
    <property type="match status" value="1"/>
</dbReference>
<dbReference type="InterPro" id="IPR037518">
    <property type="entry name" value="MPN"/>
</dbReference>
<keyword evidence="4" id="KW-0175">Coiled coil</keyword>
<dbReference type="FunFam" id="3.40.140.10:FF:000019">
    <property type="entry name" value="Eukaryotic translation initiation factor 3 subunit F"/>
    <property type="match status" value="1"/>
</dbReference>
<comment type="caution">
    <text evidence="7">The sequence shown here is derived from an EMBL/GenBank/DDBJ whole genome shotgun (WGS) entry which is preliminary data.</text>
</comment>
<protein>
    <submittedName>
        <fullName evidence="7">Eukaryotic translation initiation factor-like protein 3 subunit F</fullName>
    </submittedName>
</protein>
<keyword evidence="3" id="KW-0648">Protein biosynthesis</keyword>
<dbReference type="GO" id="GO:0003743">
    <property type="term" value="F:translation initiation factor activity"/>
    <property type="evidence" value="ECO:0007669"/>
    <property type="project" value="UniProtKB-KW"/>
</dbReference>
<evidence type="ECO:0000313" key="7">
    <source>
        <dbReference type="EMBL" id="KAH0219019.1"/>
    </source>
</evidence>
<proteinExistence type="inferred from homology"/>
<evidence type="ECO:0000259" key="6">
    <source>
        <dbReference type="PROSITE" id="PS50249"/>
    </source>
</evidence>
<dbReference type="SMART" id="SM00232">
    <property type="entry name" value="JAB_MPN"/>
    <property type="match status" value="1"/>
</dbReference>
<feature type="coiled-coil region" evidence="4">
    <location>
        <begin position="200"/>
        <end position="234"/>
    </location>
</feature>
<dbReference type="InterPro" id="IPR027531">
    <property type="entry name" value="eIF3f"/>
</dbReference>
<dbReference type="HAMAP" id="MF_03005">
    <property type="entry name" value="eIF3f"/>
    <property type="match status" value="1"/>
</dbReference>
<gene>
    <name evidence="7" type="ORF">KCV03_g6174</name>
</gene>
<dbReference type="Proteomes" id="UP000767238">
    <property type="component" value="Unassembled WGS sequence"/>
</dbReference>
<dbReference type="OrthoDB" id="25498at2759"/>
<dbReference type="Gene3D" id="3.40.140.10">
    <property type="entry name" value="Cytidine Deaminase, domain 2"/>
    <property type="match status" value="1"/>
</dbReference>
<feature type="non-terminal residue" evidence="7">
    <location>
        <position position="344"/>
    </location>
</feature>
<dbReference type="Pfam" id="PF01398">
    <property type="entry name" value="JAB"/>
    <property type="match status" value="1"/>
</dbReference>